<feature type="transmembrane region" description="Helical" evidence="6">
    <location>
        <begin position="156"/>
        <end position="175"/>
    </location>
</feature>
<dbReference type="InterPro" id="IPR050638">
    <property type="entry name" value="AA-Vitamin_Transporters"/>
</dbReference>
<dbReference type="InterPro" id="IPR037185">
    <property type="entry name" value="EmrE-like"/>
</dbReference>
<reference evidence="9" key="1">
    <citation type="submission" date="2018-08" db="EMBL/GenBank/DDBJ databases">
        <authorList>
            <person name="Kim S.-J."/>
            <person name="Jung G.-Y."/>
        </authorList>
    </citation>
    <scope>NUCLEOTIDE SEQUENCE [LARGE SCALE GENOMIC DNA]</scope>
    <source>
        <strain evidence="9">GY_H</strain>
    </source>
</reference>
<feature type="transmembrane region" description="Helical" evidence="6">
    <location>
        <begin position="187"/>
        <end position="206"/>
    </location>
</feature>
<accession>A0A371B9P1</accession>
<name>A0A371B9P1_9BRAD</name>
<dbReference type="SUPFAM" id="SSF103481">
    <property type="entry name" value="Multidrug resistance efflux transporter EmrE"/>
    <property type="match status" value="2"/>
</dbReference>
<dbReference type="RefSeq" id="WP_115516279.1">
    <property type="nucleotide sequence ID" value="NZ_QRGO01000001.1"/>
</dbReference>
<feature type="transmembrane region" description="Helical" evidence="6">
    <location>
        <begin position="103"/>
        <end position="123"/>
    </location>
</feature>
<dbReference type="AlphaFoldDB" id="A0A371B9P1"/>
<dbReference type="PANTHER" id="PTHR32322">
    <property type="entry name" value="INNER MEMBRANE TRANSPORTER"/>
    <property type="match status" value="1"/>
</dbReference>
<evidence type="ECO:0000256" key="1">
    <source>
        <dbReference type="ARBA" id="ARBA00004141"/>
    </source>
</evidence>
<proteinExistence type="inferred from homology"/>
<evidence type="ECO:0000256" key="2">
    <source>
        <dbReference type="ARBA" id="ARBA00007362"/>
    </source>
</evidence>
<protein>
    <submittedName>
        <fullName evidence="8">EamA/RhaT family transporter</fullName>
    </submittedName>
</protein>
<feature type="transmembrane region" description="Helical" evidence="6">
    <location>
        <begin position="248"/>
        <end position="269"/>
    </location>
</feature>
<dbReference type="GO" id="GO:0016020">
    <property type="term" value="C:membrane"/>
    <property type="evidence" value="ECO:0007669"/>
    <property type="project" value="UniProtKB-SubCell"/>
</dbReference>
<feature type="domain" description="EamA" evidence="7">
    <location>
        <begin position="158"/>
        <end position="292"/>
    </location>
</feature>
<feature type="transmembrane region" description="Helical" evidence="6">
    <location>
        <begin position="218"/>
        <end position="241"/>
    </location>
</feature>
<evidence type="ECO:0000313" key="8">
    <source>
        <dbReference type="EMBL" id="RDV04252.1"/>
    </source>
</evidence>
<dbReference type="InterPro" id="IPR000620">
    <property type="entry name" value="EamA_dom"/>
</dbReference>
<dbReference type="OrthoDB" id="7850605at2"/>
<keyword evidence="5 6" id="KW-0472">Membrane</keyword>
<dbReference type="Proteomes" id="UP000263993">
    <property type="component" value="Unassembled WGS sequence"/>
</dbReference>
<feature type="transmembrane region" description="Helical" evidence="6">
    <location>
        <begin position="42"/>
        <end position="63"/>
    </location>
</feature>
<feature type="transmembrane region" description="Helical" evidence="6">
    <location>
        <begin position="75"/>
        <end position="97"/>
    </location>
</feature>
<evidence type="ECO:0000259" key="7">
    <source>
        <dbReference type="Pfam" id="PF00892"/>
    </source>
</evidence>
<keyword evidence="9" id="KW-1185">Reference proteome</keyword>
<gene>
    <name evidence="8" type="ORF">DXH78_06435</name>
</gene>
<evidence type="ECO:0000256" key="6">
    <source>
        <dbReference type="SAM" id="Phobius"/>
    </source>
</evidence>
<organism evidence="8 9">
    <name type="scientific">Undibacter mobilis</name>
    <dbReference type="NCBI Taxonomy" id="2292256"/>
    <lineage>
        <taxon>Bacteria</taxon>
        <taxon>Pseudomonadati</taxon>
        <taxon>Pseudomonadota</taxon>
        <taxon>Alphaproteobacteria</taxon>
        <taxon>Hyphomicrobiales</taxon>
        <taxon>Nitrobacteraceae</taxon>
        <taxon>Undibacter</taxon>
    </lineage>
</organism>
<evidence type="ECO:0000313" key="9">
    <source>
        <dbReference type="Proteomes" id="UP000263993"/>
    </source>
</evidence>
<comment type="subcellular location">
    <subcellularLocation>
        <location evidence="1">Membrane</location>
        <topology evidence="1">Multi-pass membrane protein</topology>
    </subcellularLocation>
</comment>
<comment type="caution">
    <text evidence="8">The sequence shown here is derived from an EMBL/GenBank/DDBJ whole genome shotgun (WGS) entry which is preliminary data.</text>
</comment>
<comment type="similarity">
    <text evidence="2">Belongs to the EamA transporter family.</text>
</comment>
<dbReference type="EMBL" id="QRGO01000001">
    <property type="protein sequence ID" value="RDV04252.1"/>
    <property type="molecule type" value="Genomic_DNA"/>
</dbReference>
<feature type="transmembrane region" description="Helical" evidence="6">
    <location>
        <begin position="275"/>
        <end position="295"/>
    </location>
</feature>
<keyword evidence="4 6" id="KW-1133">Transmembrane helix</keyword>
<evidence type="ECO:0000256" key="4">
    <source>
        <dbReference type="ARBA" id="ARBA00022989"/>
    </source>
</evidence>
<sequence length="304" mass="32107">MSDGSPRGPDSGTARLSVVLLAFCWGLVWIATAVALREVEPWTLRMVGVGGGAATLFLAARVAGFDLYVPPRDRIHVLIAGFFNVGTFHILSAFAQLNGATSRTIIVIYTMPIWAAVLSMLLLHDKLGRLRLIALTLGVAGIGILIWPLLAHGIPVFIVYSLTAAIGWAFGTVYMKWRRSSVPALANAAWQLLFGFFFLLAGALAFEGLPRLWPISTNAVIAIVYLGVIGVGLAHFLWWSIIGRLSPLTASIGVLLVPVVGVTASIVILGERPTGADIVGFVLIFAAAACVLLPAGDAADKAAA</sequence>
<evidence type="ECO:0000256" key="3">
    <source>
        <dbReference type="ARBA" id="ARBA00022692"/>
    </source>
</evidence>
<feature type="domain" description="EamA" evidence="7">
    <location>
        <begin position="16"/>
        <end position="146"/>
    </location>
</feature>
<feature type="transmembrane region" description="Helical" evidence="6">
    <location>
        <begin position="130"/>
        <end position="150"/>
    </location>
</feature>
<dbReference type="Pfam" id="PF00892">
    <property type="entry name" value="EamA"/>
    <property type="match status" value="2"/>
</dbReference>
<keyword evidence="3 6" id="KW-0812">Transmembrane</keyword>
<evidence type="ECO:0000256" key="5">
    <source>
        <dbReference type="ARBA" id="ARBA00023136"/>
    </source>
</evidence>
<dbReference type="PANTHER" id="PTHR32322:SF2">
    <property type="entry name" value="EAMA DOMAIN-CONTAINING PROTEIN"/>
    <property type="match status" value="1"/>
</dbReference>
<feature type="transmembrane region" description="Helical" evidence="6">
    <location>
        <begin position="12"/>
        <end position="36"/>
    </location>
</feature>